<keyword evidence="2" id="KW-1185">Reference proteome</keyword>
<evidence type="ECO:0000313" key="1">
    <source>
        <dbReference type="EMBL" id="KAJ8118768.1"/>
    </source>
</evidence>
<accession>A0ACC2IUM3</accession>
<reference evidence="1" key="1">
    <citation type="submission" date="2022-11" db="EMBL/GenBank/DDBJ databases">
        <title>Genome Sequence of Boeremia exigua.</title>
        <authorList>
            <person name="Buettner E."/>
        </authorList>
    </citation>
    <scope>NUCLEOTIDE SEQUENCE</scope>
    <source>
        <strain evidence="1">CU02</strain>
    </source>
</reference>
<name>A0ACC2IUM3_9PLEO</name>
<dbReference type="Proteomes" id="UP001153331">
    <property type="component" value="Unassembled WGS sequence"/>
</dbReference>
<proteinExistence type="predicted"/>
<sequence length="1294" mass="140267">MLTGVYKFPFPLTGTYVQLILTHILLIGFSSLTRGLGNPLRRLGFGAAVAPAIPVAPQGGAFRNVNTKSGVARFLRWLSNGSGGIAGGGLFEFDYNIAKQVLPLAVVFVVKVLLSNFSFAYAPLPVYQLARIGVTPLSLIFSCILQKDSISGSTLSAALIATLNLFFATLRSNVRVTWESIVAGVFSSLFAALYPILLLRTYRTLLAGLIPQGDVLSGYPTRSDEETNREETRAYYRTLHYISLLSIALLTPIVLLSGELGNIFHNIPFLDVPFFWLMIWCGAIGSWAVFSSTLVLVKATSPLSATFVNVPRSGVQLTLLSMFKMPAHSWVGVALCWASSVWFALFTTLMEYRPASASLNNAVLLLWASAASAAIVPQISSPGRITGTNFGIPGRNATYDYVIVGGGTAGSVVAARLTELSNATVALIEAGSFYELSNGNWSQIPYWSEKWIGAAPDEGQPLIDWGLYTEPQISGKRIHYSQGKSLGGSSGRNQMMYHRPSVGSLQAWADHVGDQSWSWEGMKKYYERSMTLTANTAGRTAENGSAVFDADAYRASSSHSQPLRVSYPSYINSLSQFAAAAFLGIGLKQIPGFASGVLSGFGWWQFTIDSRTGLRSSAESSFLAEAFGRPGLTAYINAQARNILFEDGVATAVNVTHYGIRPFTISARKEVIISAGAWHSPQLLMVSGIGPKATLDKFGIEVVKDLPGVGQNMWDSTNIGGPVYEISLPGRMYWQQTGPMAEAEAQLLTNGTGPLTNIGLDIGAWDTFPDRSDFSAATQQALSRIPADWPLIENALTSSSRILTSLDTEKQYGAIGCILVAATSRGNMTIQSADNLDPPIIDPGWLREESDQEVAVEAYRRARKAWQAVPDGIRIGSEVSPGANVTSDAQLLEYIKQHVGPIHHASSSCAMGRPDNAMAVVDSKGRVFGVQRLRVIDSSSFPFTPPGHTQGVTYAHAEKLVEDVLTLLEAQRAAARAHPMGRSWECDMQAGRSADWCEAARRLRQQWLLKSAIHGGEAWVAQHALTASLGRKLARRASRRAFADAATQRRDDTDKQEQRGEQQLPAEGNEEDEGAFTRRMRSMSEEALESGGHGARKAVEEAGFSAELKAQLEQRISAASLQSPDVDLPAAASRHTRELATTEAWTGTESIHDASLRMLNDAHKPLRAGRRATSGPAVQMPQNIDTGRRRTNAGSGLRLANARDRTNVYASVQADESLEETERQQRLQALKDRFEPGARTIVPGSIQGLASLANKRIEDAIARGQFKNIPRGKGRNVERDHNASSPFIDTTDRS</sequence>
<dbReference type="EMBL" id="JAPHNI010000010">
    <property type="protein sequence ID" value="KAJ8118768.1"/>
    <property type="molecule type" value="Genomic_DNA"/>
</dbReference>
<organism evidence="1 2">
    <name type="scientific">Boeremia exigua</name>
    <dbReference type="NCBI Taxonomy" id="749465"/>
    <lineage>
        <taxon>Eukaryota</taxon>
        <taxon>Fungi</taxon>
        <taxon>Dikarya</taxon>
        <taxon>Ascomycota</taxon>
        <taxon>Pezizomycotina</taxon>
        <taxon>Dothideomycetes</taxon>
        <taxon>Pleosporomycetidae</taxon>
        <taxon>Pleosporales</taxon>
        <taxon>Pleosporineae</taxon>
        <taxon>Didymellaceae</taxon>
        <taxon>Boeremia</taxon>
    </lineage>
</organism>
<comment type="caution">
    <text evidence="1">The sequence shown here is derived from an EMBL/GenBank/DDBJ whole genome shotgun (WGS) entry which is preliminary data.</text>
</comment>
<protein>
    <submittedName>
        <fullName evidence="1">Uncharacterized protein</fullName>
    </submittedName>
</protein>
<gene>
    <name evidence="1" type="ORF">OPT61_g300</name>
</gene>
<evidence type="ECO:0000313" key="2">
    <source>
        <dbReference type="Proteomes" id="UP001153331"/>
    </source>
</evidence>